<organism evidence="3 4">
    <name type="scientific">Corynebacterium striatum</name>
    <dbReference type="NCBI Taxonomy" id="43770"/>
    <lineage>
        <taxon>Bacteria</taxon>
        <taxon>Bacillati</taxon>
        <taxon>Actinomycetota</taxon>
        <taxon>Actinomycetes</taxon>
        <taxon>Mycobacteriales</taxon>
        <taxon>Corynebacteriaceae</taxon>
        <taxon>Corynebacterium</taxon>
    </lineage>
</organism>
<protein>
    <submittedName>
        <fullName evidence="3">Uncharacterized protein</fullName>
    </submittedName>
</protein>
<dbReference type="KEGG" id="cstr:CBE89_13075"/>
<keyword evidence="2" id="KW-1133">Transmembrane helix</keyword>
<dbReference type="EMBL" id="CP021252">
    <property type="protein sequence ID" value="ART22308.1"/>
    <property type="molecule type" value="Genomic_DNA"/>
</dbReference>
<accession>A0A2Z2JAL6</accession>
<gene>
    <name evidence="3" type="ORF">CBE89_13075</name>
</gene>
<keyword evidence="2" id="KW-0472">Membrane</keyword>
<evidence type="ECO:0000313" key="3">
    <source>
        <dbReference type="EMBL" id="ART22308.1"/>
    </source>
</evidence>
<keyword evidence="2" id="KW-0812">Transmembrane</keyword>
<evidence type="ECO:0000313" key="4">
    <source>
        <dbReference type="Proteomes" id="UP000250197"/>
    </source>
</evidence>
<feature type="transmembrane region" description="Helical" evidence="2">
    <location>
        <begin position="48"/>
        <end position="68"/>
    </location>
</feature>
<feature type="transmembrane region" description="Helical" evidence="2">
    <location>
        <begin position="20"/>
        <end position="42"/>
    </location>
</feature>
<name>A0A2Z2JAL6_CORST</name>
<evidence type="ECO:0000256" key="1">
    <source>
        <dbReference type="SAM" id="MobiDB-lite"/>
    </source>
</evidence>
<dbReference type="AlphaFoldDB" id="A0A2Z2JAL6"/>
<evidence type="ECO:0000256" key="2">
    <source>
        <dbReference type="SAM" id="Phobius"/>
    </source>
</evidence>
<reference evidence="3 4" key="1">
    <citation type="submission" date="2017-05" db="EMBL/GenBank/DDBJ databases">
        <title>Complete genome sequence of Corynebacterium striatum KC-Na-1 isolated from Neophocaena asiaeorientalis in Korea.</title>
        <authorList>
            <person name="Kim J.H."/>
            <person name="Lee K."/>
        </authorList>
    </citation>
    <scope>NUCLEOTIDE SEQUENCE [LARGE SCALE GENOMIC DNA]</scope>
    <source>
        <strain evidence="3 4">KC-Na-01</strain>
    </source>
</reference>
<proteinExistence type="predicted"/>
<feature type="region of interest" description="Disordered" evidence="1">
    <location>
        <begin position="72"/>
        <end position="100"/>
    </location>
</feature>
<dbReference type="Proteomes" id="UP000250197">
    <property type="component" value="Chromosome"/>
</dbReference>
<sequence>MTHRISKSSKARAVMATPWWIRLAIYVAVGLVGLVLTILGIVEPSQVDSWLGQAGGIAAFIGGMLAAVHTGRASDEPAAEDTQSADAPAEPVEPPFSAYH</sequence>
<dbReference type="RefSeq" id="WP_086892286.1">
    <property type="nucleotide sequence ID" value="NZ_CP021252.1"/>
</dbReference>